<dbReference type="EMBL" id="FXAH01000003">
    <property type="protein sequence ID" value="SMF15032.1"/>
    <property type="molecule type" value="Genomic_DNA"/>
</dbReference>
<feature type="coiled-coil region" evidence="1">
    <location>
        <begin position="573"/>
        <end position="624"/>
    </location>
</feature>
<evidence type="ECO:0000313" key="5">
    <source>
        <dbReference type="Proteomes" id="UP000192911"/>
    </source>
</evidence>
<accession>A0A1X7DH93</accession>
<dbReference type="Gene3D" id="4.10.220.110">
    <property type="match status" value="1"/>
</dbReference>
<dbReference type="Proteomes" id="UP000192911">
    <property type="component" value="Unassembled WGS sequence"/>
</dbReference>
<dbReference type="InterPro" id="IPR037026">
    <property type="entry name" value="Vgr_OB-fold_dom_sf"/>
</dbReference>
<dbReference type="InterPro" id="IPR006533">
    <property type="entry name" value="T6SS_Vgr_RhsGE"/>
</dbReference>
<organism evidence="4 5">
    <name type="scientific">Trinickia caryophylli</name>
    <name type="common">Paraburkholderia caryophylli</name>
    <dbReference type="NCBI Taxonomy" id="28094"/>
    <lineage>
        <taxon>Bacteria</taxon>
        <taxon>Pseudomonadati</taxon>
        <taxon>Pseudomonadota</taxon>
        <taxon>Betaproteobacteria</taxon>
        <taxon>Burkholderiales</taxon>
        <taxon>Burkholderiaceae</taxon>
        <taxon>Trinickia</taxon>
    </lineage>
</organism>
<protein>
    <submittedName>
        <fullName evidence="4">Type VI secretion system secreted protein VgrG</fullName>
    </submittedName>
</protein>
<keyword evidence="5" id="KW-1185">Reference proteome</keyword>
<proteinExistence type="predicted"/>
<dbReference type="AlphaFoldDB" id="A0A1X7DH93"/>
<name>A0A1X7DH93_TRICW</name>
<dbReference type="NCBIfam" id="TIGR01646">
    <property type="entry name" value="vgr_GE"/>
    <property type="match status" value="1"/>
</dbReference>
<feature type="domain" description="Putative type VI secretion system Rhs element associated Vgr" evidence="3">
    <location>
        <begin position="504"/>
        <end position="597"/>
    </location>
</feature>
<evidence type="ECO:0000259" key="3">
    <source>
        <dbReference type="Pfam" id="PF13296"/>
    </source>
</evidence>
<keyword evidence="1" id="KW-0175">Coiled coil</keyword>
<dbReference type="Gene3D" id="2.30.110.50">
    <property type="match status" value="1"/>
</dbReference>
<dbReference type="OrthoDB" id="8590234at2"/>
<dbReference type="SUPFAM" id="SSF69255">
    <property type="entry name" value="gp5 N-terminal domain-like"/>
    <property type="match status" value="1"/>
</dbReference>
<dbReference type="Gene3D" id="2.40.50.230">
    <property type="entry name" value="Gp5 N-terminal domain"/>
    <property type="match status" value="1"/>
</dbReference>
<evidence type="ECO:0000259" key="2">
    <source>
        <dbReference type="Pfam" id="PF10106"/>
    </source>
</evidence>
<sequence>MQTTIDAILKHPSARLRQLLRLKVADYATSLSVVKSKLTAAFNEPYRLSLVVTSADREIDSAQWVGRRATFTLEEEASVPSVPGLYDPAVIPELIVHGVITRWKRIKVTRDEATYKLRIEPRVALYDRVIDSGVFRDKSVKDLISELFIDRQNIESFDVEFALEDAREKFEQTVIYEESLLHFAGRHCRRAGIFWYFKQATEEDRPKRETIVFGDNPRAYVRSVKVPYEPHSGLSRDWSKAVLSIEAVRDLVPASIQLWDHNYRTPDNSLEVQADVAKEDRSVYGSVNRSIEHHRDADVGQMLVTARRDEQVARQTTFKGTSNIPGLMPGMVVQLTNYELPEAPYGLVVTKVETKAGRVQPAFNRFEATPAHLTWRPEYIPAKHWRWVTGTIPAVVEPYGKSPYAPVDEHGRYPVRPLFLRNGSTRGTDLLALRLMKPSASYQGGFHSPLLPGTEVQLQCEHGDVDRIYIAGALNDFKRPDPVHGLSGWDSRAVWRSPLLGADIRLEDRKGQEGGKFATVYMKSSVSLGYLVDSQKHKRGEGFEVATQGWGTLRASKGLFFSADPFSNPDAPHLEMQAALTQLRAALAEAESMRTVARRATAELADVKAQQAQLEDHFRDLQKAVLLLSAPDGIGAVTPKSIQLSGGEHLTVTAGANADLSVGRNFTVASGEAVSLFANQNGIKALAANGAVDVQAQHGAMNLISHEGMSVASANGRVTITAKDEILLVCGGSYLRITPSGIEDGTRGDRTIYSASYQKLGPQGISAAIPALPSTAGAFDQAFVVRWSGTQIPASNTKYQLLSEGKLIAEGVTTDKGETSLAQSHVPQDAVLKLLDD</sequence>
<evidence type="ECO:0000256" key="1">
    <source>
        <dbReference type="SAM" id="Coils"/>
    </source>
</evidence>
<gene>
    <name evidence="4" type="ORF">SAMN06295900_103153</name>
</gene>
<dbReference type="STRING" id="28094.SAMN06295900_103153"/>
<evidence type="ECO:0000313" key="4">
    <source>
        <dbReference type="EMBL" id="SMF15032.1"/>
    </source>
</evidence>
<dbReference type="InterPro" id="IPR018769">
    <property type="entry name" value="VgrG2_DUF2345"/>
</dbReference>
<reference evidence="5" key="1">
    <citation type="submission" date="2017-04" db="EMBL/GenBank/DDBJ databases">
        <authorList>
            <person name="Varghese N."/>
            <person name="Submissions S."/>
        </authorList>
    </citation>
    <scope>NUCLEOTIDE SEQUENCE [LARGE SCALE GENOMIC DNA]</scope>
    <source>
        <strain evidence="5">Ballard 720</strain>
    </source>
</reference>
<dbReference type="Pfam" id="PF13296">
    <property type="entry name" value="T6SS_Vgr"/>
    <property type="match status" value="1"/>
</dbReference>
<dbReference type="InterPro" id="IPR028244">
    <property type="entry name" value="T6SS_Rhs_Vgr_dom"/>
</dbReference>
<dbReference type="Pfam" id="PF10106">
    <property type="entry name" value="DUF2345"/>
    <property type="match status" value="1"/>
</dbReference>
<dbReference type="SUPFAM" id="SSF69279">
    <property type="entry name" value="Phage tail proteins"/>
    <property type="match status" value="2"/>
</dbReference>
<dbReference type="Gene3D" id="3.55.50.10">
    <property type="entry name" value="Baseplate protein-like domains"/>
    <property type="match status" value="1"/>
</dbReference>
<dbReference type="Pfam" id="PF05954">
    <property type="entry name" value="Phage_GPD"/>
    <property type="match status" value="1"/>
</dbReference>
<feature type="domain" description="DUF2345" evidence="2">
    <location>
        <begin position="615"/>
        <end position="763"/>
    </location>
</feature>